<dbReference type="EMBL" id="DF968183">
    <property type="protein sequence ID" value="GAP44216.1"/>
    <property type="molecule type" value="Genomic_DNA"/>
</dbReference>
<proteinExistence type="predicted"/>
<dbReference type="GO" id="GO:0032784">
    <property type="term" value="P:regulation of DNA-templated transcription elongation"/>
    <property type="evidence" value="ECO:0007669"/>
    <property type="project" value="InterPro"/>
</dbReference>
<feature type="domain" description="Transcription elongation factor GreA/GreB C-terminal" evidence="2">
    <location>
        <begin position="93"/>
        <end position="164"/>
    </location>
</feature>
<reference evidence="3" key="1">
    <citation type="journal article" date="2015" name="Genome Announc.">
        <title>Draft Genome Sequence of Bacteroidales Strain TBC1, a Novel Isolate from a Methanogenic Wastewater Treatment System.</title>
        <authorList>
            <person name="Tourlousse D.M."/>
            <person name="Matsuura N."/>
            <person name="Sun L."/>
            <person name="Toyonaga M."/>
            <person name="Kuroda K."/>
            <person name="Ohashi A."/>
            <person name="Cruz R."/>
            <person name="Yamaguchi T."/>
            <person name="Sekiguchi Y."/>
        </authorList>
    </citation>
    <scope>NUCLEOTIDE SEQUENCE [LARGE SCALE GENOMIC DNA]</scope>
    <source>
        <strain evidence="3">TBC1</strain>
    </source>
</reference>
<protein>
    <submittedName>
        <fullName evidence="3">Transcription elongation factor, GreA/GreB family</fullName>
    </submittedName>
</protein>
<keyword evidence="3" id="KW-0648">Protein biosynthesis</keyword>
<accession>A0A0S7C531</accession>
<evidence type="ECO:0000256" key="1">
    <source>
        <dbReference type="SAM" id="MobiDB-lite"/>
    </source>
</evidence>
<dbReference type="Gene3D" id="3.10.50.30">
    <property type="entry name" value="Transcription elongation factor, GreA/GreB, C-terminal domain"/>
    <property type="match status" value="1"/>
</dbReference>
<dbReference type="STRING" id="1678841.TBC1_1217"/>
<evidence type="ECO:0000313" key="3">
    <source>
        <dbReference type="EMBL" id="GAP44216.1"/>
    </source>
</evidence>
<dbReference type="InterPro" id="IPR023459">
    <property type="entry name" value="Tscrpt_elong_fac_GreA/B_fam"/>
</dbReference>
<dbReference type="PANTHER" id="PTHR30437:SF4">
    <property type="entry name" value="TRANSCRIPTION ELONGATION FACTOR GREA"/>
    <property type="match status" value="1"/>
</dbReference>
<gene>
    <name evidence="3" type="ORF">TBC1_1217</name>
</gene>
<dbReference type="GO" id="GO:0003746">
    <property type="term" value="F:translation elongation factor activity"/>
    <property type="evidence" value="ECO:0007669"/>
    <property type="project" value="UniProtKB-KW"/>
</dbReference>
<dbReference type="AlphaFoldDB" id="A0A0S7C531"/>
<dbReference type="PANTHER" id="PTHR30437">
    <property type="entry name" value="TRANSCRIPTION ELONGATION FACTOR GREA"/>
    <property type="match status" value="1"/>
</dbReference>
<dbReference type="Proteomes" id="UP000053091">
    <property type="component" value="Unassembled WGS sequence"/>
</dbReference>
<dbReference type="SUPFAM" id="SSF54534">
    <property type="entry name" value="FKBP-like"/>
    <property type="match status" value="1"/>
</dbReference>
<dbReference type="InterPro" id="IPR001437">
    <property type="entry name" value="Tscrpt_elong_fac_GreA/B_C"/>
</dbReference>
<keyword evidence="4" id="KW-1185">Reference proteome</keyword>
<dbReference type="PATRIC" id="fig|1678841.3.peg.2669"/>
<sequence>MSRAFVNEDDQREAPFVPPRADLPDGVPNYVTPFGMEALLQEKESLLTELKQLVAGDDHDKQNAIAVVNTRLQMLENRIGSAQVIEPEEGKPETIRFGSYVTLQIGNTKQSQQFQIVGVDEANLKKGKIAFTSPLARLLMNRKAGETITLNLEHGSRVFSIMDIR</sequence>
<name>A0A0S7C531_9BACT</name>
<evidence type="ECO:0000259" key="2">
    <source>
        <dbReference type="Pfam" id="PF01272"/>
    </source>
</evidence>
<dbReference type="RefSeq" id="WP_062043111.1">
    <property type="nucleotide sequence ID" value="NZ_DF968183.1"/>
</dbReference>
<feature type="region of interest" description="Disordered" evidence="1">
    <location>
        <begin position="1"/>
        <end position="21"/>
    </location>
</feature>
<dbReference type="Pfam" id="PF01272">
    <property type="entry name" value="GreA_GreB"/>
    <property type="match status" value="1"/>
</dbReference>
<organism evidence="3">
    <name type="scientific">Lentimicrobium saccharophilum</name>
    <dbReference type="NCBI Taxonomy" id="1678841"/>
    <lineage>
        <taxon>Bacteria</taxon>
        <taxon>Pseudomonadati</taxon>
        <taxon>Bacteroidota</taxon>
        <taxon>Bacteroidia</taxon>
        <taxon>Bacteroidales</taxon>
        <taxon>Lentimicrobiaceae</taxon>
        <taxon>Lentimicrobium</taxon>
    </lineage>
</organism>
<dbReference type="GO" id="GO:0006354">
    <property type="term" value="P:DNA-templated transcription elongation"/>
    <property type="evidence" value="ECO:0007669"/>
    <property type="project" value="TreeGrafter"/>
</dbReference>
<dbReference type="InterPro" id="IPR036953">
    <property type="entry name" value="GreA/GreB_C_sf"/>
</dbReference>
<keyword evidence="3" id="KW-0251">Elongation factor</keyword>
<dbReference type="GO" id="GO:0003677">
    <property type="term" value="F:DNA binding"/>
    <property type="evidence" value="ECO:0007669"/>
    <property type="project" value="InterPro"/>
</dbReference>
<evidence type="ECO:0000313" key="4">
    <source>
        <dbReference type="Proteomes" id="UP000053091"/>
    </source>
</evidence>
<dbReference type="OrthoDB" id="1094048at2"/>
<dbReference type="GO" id="GO:0070063">
    <property type="term" value="F:RNA polymerase binding"/>
    <property type="evidence" value="ECO:0007669"/>
    <property type="project" value="InterPro"/>
</dbReference>